<feature type="domain" description="Beta-lactamase hydrolase-like protein phosphatase-like" evidence="1">
    <location>
        <begin position="12"/>
        <end position="108"/>
    </location>
</feature>
<dbReference type="InterPro" id="IPR005939">
    <property type="entry name" value="BLH_phosphatase-like"/>
</dbReference>
<dbReference type="InterPro" id="IPR029021">
    <property type="entry name" value="Prot-tyrosine_phosphatase-like"/>
</dbReference>
<dbReference type="RefSeq" id="WP_123630052.1">
    <property type="nucleotide sequence ID" value="NZ_AYKF01000124.1"/>
</dbReference>
<organism evidence="2 3">
    <name type="scientific">Salinisphaera orenii YIM 95161</name>
    <dbReference type="NCBI Taxonomy" id="1051139"/>
    <lineage>
        <taxon>Bacteria</taxon>
        <taxon>Pseudomonadati</taxon>
        <taxon>Pseudomonadota</taxon>
        <taxon>Gammaproteobacteria</taxon>
        <taxon>Salinisphaerales</taxon>
        <taxon>Salinisphaeraceae</taxon>
        <taxon>Salinisphaera</taxon>
    </lineage>
</organism>
<comment type="caution">
    <text evidence="2">The sequence shown here is derived from an EMBL/GenBank/DDBJ whole genome shotgun (WGS) entry which is preliminary data.</text>
</comment>
<dbReference type="GO" id="GO:0016787">
    <property type="term" value="F:hydrolase activity"/>
    <property type="evidence" value="ECO:0007669"/>
    <property type="project" value="InterPro"/>
</dbReference>
<dbReference type="Gene3D" id="3.90.190.10">
    <property type="entry name" value="Protein tyrosine phosphatase superfamily"/>
    <property type="match status" value="1"/>
</dbReference>
<dbReference type="Proteomes" id="UP000285123">
    <property type="component" value="Unassembled WGS sequence"/>
</dbReference>
<dbReference type="AlphaFoldDB" id="A0A423PGN9"/>
<evidence type="ECO:0000259" key="1">
    <source>
        <dbReference type="Pfam" id="PF04273"/>
    </source>
</evidence>
<proteinExistence type="predicted"/>
<protein>
    <recommendedName>
        <fullName evidence="1">Beta-lactamase hydrolase-like protein phosphatase-like domain-containing protein</fullName>
    </recommendedName>
</protein>
<reference evidence="2 3" key="1">
    <citation type="submission" date="2013-10" db="EMBL/GenBank/DDBJ databases">
        <title>Salinisphaera halophila YIM 95161 Genome Sequencing.</title>
        <authorList>
            <person name="Lai Q."/>
            <person name="Li C."/>
            <person name="Shao Z."/>
        </authorList>
    </citation>
    <scope>NUCLEOTIDE SEQUENCE [LARGE SCALE GENOMIC DNA]</scope>
    <source>
        <strain evidence="2 3">YIM 95161</strain>
    </source>
</reference>
<evidence type="ECO:0000313" key="3">
    <source>
        <dbReference type="Proteomes" id="UP000285123"/>
    </source>
</evidence>
<dbReference type="CDD" id="cd14503">
    <property type="entry name" value="PTP-bact"/>
    <property type="match status" value="1"/>
</dbReference>
<name>A0A423PGN9_9GAMM</name>
<accession>A0A423PGN9</accession>
<gene>
    <name evidence="2" type="ORF">SAHL_15555</name>
</gene>
<dbReference type="Pfam" id="PF04273">
    <property type="entry name" value="BLH_phosphatase"/>
    <property type="match status" value="1"/>
</dbReference>
<sequence length="149" mass="15550">MADYTSDLANARKLDGDIVAAGQPTAAQLDAARREGVHTVVNLRPAGEFDAFDEAAHVRDAGMTYVHIPVAGPDDINDASARRLDEALGAEGGVPALVHCASSNRVGALLAYRARHIQGRSADEAMEIGRAAGLNPKSPLLEATRAKLG</sequence>
<dbReference type="SUPFAM" id="SSF52799">
    <property type="entry name" value="(Phosphotyrosine protein) phosphatases II"/>
    <property type="match status" value="1"/>
</dbReference>
<evidence type="ECO:0000313" key="2">
    <source>
        <dbReference type="EMBL" id="ROO24782.1"/>
    </source>
</evidence>
<dbReference type="EMBL" id="AYKF01000124">
    <property type="protein sequence ID" value="ROO24782.1"/>
    <property type="molecule type" value="Genomic_DNA"/>
</dbReference>